<dbReference type="Proteomes" id="UP000192980">
    <property type="component" value="Unassembled WGS sequence"/>
</dbReference>
<evidence type="ECO:0000313" key="1">
    <source>
        <dbReference type="EMBL" id="SMG35360.1"/>
    </source>
</evidence>
<name>A0A1X7K3I2_9SPHI</name>
<keyword evidence="2" id="KW-1185">Reference proteome</keyword>
<dbReference type="AlphaFoldDB" id="A0A1X7K3I2"/>
<dbReference type="STRING" id="561061.SAMN05660862_2516"/>
<protein>
    <submittedName>
        <fullName evidence="1">Uncharacterized protein</fullName>
    </submittedName>
</protein>
<organism evidence="1 2">
    <name type="scientific">Sphingobacterium psychroaquaticum</name>
    <dbReference type="NCBI Taxonomy" id="561061"/>
    <lineage>
        <taxon>Bacteria</taxon>
        <taxon>Pseudomonadati</taxon>
        <taxon>Bacteroidota</taxon>
        <taxon>Sphingobacteriia</taxon>
        <taxon>Sphingobacteriales</taxon>
        <taxon>Sphingobacteriaceae</taxon>
        <taxon>Sphingobacterium</taxon>
    </lineage>
</organism>
<dbReference type="OrthoDB" id="755738at2"/>
<dbReference type="EMBL" id="FXAU01000004">
    <property type="protein sequence ID" value="SMG35360.1"/>
    <property type="molecule type" value="Genomic_DNA"/>
</dbReference>
<reference evidence="1 2" key="1">
    <citation type="submission" date="2017-04" db="EMBL/GenBank/DDBJ databases">
        <authorList>
            <person name="Afonso C.L."/>
            <person name="Miller P.J."/>
            <person name="Scott M.A."/>
            <person name="Spackman E."/>
            <person name="Goraichik I."/>
            <person name="Dimitrov K.M."/>
            <person name="Suarez D.L."/>
            <person name="Swayne D.E."/>
        </authorList>
    </citation>
    <scope>NUCLEOTIDE SEQUENCE [LARGE SCALE GENOMIC DNA]</scope>
    <source>
        <strain evidence="1 2">DSM 22418</strain>
    </source>
</reference>
<accession>A0A1X7K3I2</accession>
<evidence type="ECO:0000313" key="2">
    <source>
        <dbReference type="Proteomes" id="UP000192980"/>
    </source>
</evidence>
<gene>
    <name evidence="1" type="ORF">SAMN05660862_2516</name>
</gene>
<proteinExistence type="predicted"/>
<dbReference type="RefSeq" id="WP_085473247.1">
    <property type="nucleotide sequence ID" value="NZ_FXAU01000004.1"/>
</dbReference>
<sequence>MYYINGLNIEQQFGLVASQIPGGNMAISGAWDMPARTGKIFHDWGDENGIEPYLRSDEIFFGGRDINFYAFMKTASRKEAIINLENFYNAIDTDRLIDFTHPGLGNWSVYINSEVVIKYHYMDNIAEINFTFREPLVVFPVVEFPIVDNSNESIDNLSWEQLGVTLLTLENDLDRPTPKIQKTTSYGNEVFYGVKRSFRELAFKGVINQPSFNGFKAVINRLYTLFSLPNARTLRMPDGTVREVFVKDGFQITNMQMESNGVIAEIDIKFVEVGQLQEYNKLTDQSKLLLVDQYGQPLSEIIKKF</sequence>